<organism evidence="2">
    <name type="scientific">Anthurium amnicola</name>
    <dbReference type="NCBI Taxonomy" id="1678845"/>
    <lineage>
        <taxon>Eukaryota</taxon>
        <taxon>Viridiplantae</taxon>
        <taxon>Streptophyta</taxon>
        <taxon>Embryophyta</taxon>
        <taxon>Tracheophyta</taxon>
        <taxon>Spermatophyta</taxon>
        <taxon>Magnoliopsida</taxon>
        <taxon>Liliopsida</taxon>
        <taxon>Araceae</taxon>
        <taxon>Pothoideae</taxon>
        <taxon>Potheae</taxon>
        <taxon>Anthurium</taxon>
    </lineage>
</organism>
<feature type="domain" description="NB-ARC" evidence="1">
    <location>
        <begin position="29"/>
        <end position="126"/>
    </location>
</feature>
<dbReference type="SUPFAM" id="SSF52540">
    <property type="entry name" value="P-loop containing nucleoside triphosphate hydrolases"/>
    <property type="match status" value="1"/>
</dbReference>
<reference evidence="2" key="1">
    <citation type="submission" date="2015-07" db="EMBL/GenBank/DDBJ databases">
        <title>Transcriptome Assembly of Anthurium amnicola.</title>
        <authorList>
            <person name="Suzuki J."/>
        </authorList>
    </citation>
    <scope>NUCLEOTIDE SEQUENCE</scope>
</reference>
<protein>
    <submittedName>
        <fullName evidence="2">Putative disease resistance protein RGA1</fullName>
    </submittedName>
</protein>
<feature type="non-terminal residue" evidence="2">
    <location>
        <position position="1"/>
    </location>
</feature>
<dbReference type="InterPro" id="IPR027417">
    <property type="entry name" value="P-loop_NTPase"/>
</dbReference>
<sequence>LADESCIVGRDDEKERIIQLLLAPGAGAEQMSNMNKVHVLAIVGMGGVGKTTLAKLVLNDTKVKQHFQPNMWWVCVSEDFDLKRITREIIDSAAESNERKELSDISNWDSVKRRFKGVIAEKRFLL</sequence>
<evidence type="ECO:0000313" key="2">
    <source>
        <dbReference type="EMBL" id="JAT44725.1"/>
    </source>
</evidence>
<dbReference type="InterPro" id="IPR002182">
    <property type="entry name" value="NB-ARC"/>
</dbReference>
<accession>A0A1D1XQQ2</accession>
<dbReference type="AlphaFoldDB" id="A0A1D1XQQ2"/>
<dbReference type="PANTHER" id="PTHR36766">
    <property type="entry name" value="PLANT BROAD-SPECTRUM MILDEW RESISTANCE PROTEIN RPW8"/>
    <property type="match status" value="1"/>
</dbReference>
<dbReference type="PRINTS" id="PR00364">
    <property type="entry name" value="DISEASERSIST"/>
</dbReference>
<dbReference type="GO" id="GO:0043531">
    <property type="term" value="F:ADP binding"/>
    <property type="evidence" value="ECO:0007669"/>
    <property type="project" value="InterPro"/>
</dbReference>
<gene>
    <name evidence="2" type="primary">RGA1_2</name>
    <name evidence="2" type="ORF">g.92008</name>
</gene>
<evidence type="ECO:0000259" key="1">
    <source>
        <dbReference type="Pfam" id="PF00931"/>
    </source>
</evidence>
<feature type="non-terminal residue" evidence="2">
    <location>
        <position position="126"/>
    </location>
</feature>
<proteinExistence type="predicted"/>
<dbReference type="EMBL" id="GDJX01023211">
    <property type="protein sequence ID" value="JAT44725.1"/>
    <property type="molecule type" value="Transcribed_RNA"/>
</dbReference>
<name>A0A1D1XQQ2_9ARAE</name>
<dbReference type="Pfam" id="PF00931">
    <property type="entry name" value="NB-ARC"/>
    <property type="match status" value="1"/>
</dbReference>
<dbReference type="Gene3D" id="3.40.50.300">
    <property type="entry name" value="P-loop containing nucleotide triphosphate hydrolases"/>
    <property type="match status" value="1"/>
</dbReference>
<dbReference type="PANTHER" id="PTHR36766:SF40">
    <property type="entry name" value="DISEASE RESISTANCE PROTEIN RGA3"/>
    <property type="match status" value="1"/>
</dbReference>